<dbReference type="GO" id="GO:0006355">
    <property type="term" value="P:regulation of DNA-templated transcription"/>
    <property type="evidence" value="ECO:0007669"/>
    <property type="project" value="InterPro"/>
</dbReference>
<reference evidence="5" key="1">
    <citation type="submission" date="2021-01" db="EMBL/GenBank/DDBJ databases">
        <title>Ramlibacter sp. strain AW1 16S ribosomal RNA gene Genome sequencing and assembly.</title>
        <authorList>
            <person name="Kang M."/>
        </authorList>
    </citation>
    <scope>NUCLEOTIDE SEQUENCE</scope>
    <source>
        <strain evidence="5">AW1</strain>
    </source>
</reference>
<comment type="caution">
    <text evidence="5">The sequence shown here is derived from an EMBL/GenBank/DDBJ whole genome shotgun (WGS) entry which is preliminary data.</text>
</comment>
<dbReference type="PANTHER" id="PTHR44688">
    <property type="entry name" value="DNA-BINDING TRANSCRIPTIONAL ACTIVATOR DEVR_DOSR"/>
    <property type="match status" value="1"/>
</dbReference>
<dbReference type="RefSeq" id="WP_201686196.1">
    <property type="nucleotide sequence ID" value="NZ_JAEQNA010000011.1"/>
</dbReference>
<gene>
    <name evidence="5" type="ORF">JI739_22155</name>
</gene>
<proteinExistence type="predicted"/>
<dbReference type="EMBL" id="JAEQNA010000011">
    <property type="protein sequence ID" value="MBL0423057.1"/>
    <property type="molecule type" value="Genomic_DNA"/>
</dbReference>
<dbReference type="InterPro" id="IPR016032">
    <property type="entry name" value="Sig_transdc_resp-reg_C-effctor"/>
</dbReference>
<dbReference type="InterPro" id="IPR000792">
    <property type="entry name" value="Tscrpt_reg_LuxR_C"/>
</dbReference>
<evidence type="ECO:0000313" key="5">
    <source>
        <dbReference type="EMBL" id="MBL0423057.1"/>
    </source>
</evidence>
<evidence type="ECO:0000259" key="4">
    <source>
        <dbReference type="PROSITE" id="PS50043"/>
    </source>
</evidence>
<accession>A0A936ZLG2</accession>
<evidence type="ECO:0000256" key="2">
    <source>
        <dbReference type="ARBA" id="ARBA00023125"/>
    </source>
</evidence>
<name>A0A936ZLG2_9BURK</name>
<keyword evidence="6" id="KW-1185">Reference proteome</keyword>
<keyword evidence="2" id="KW-0238">DNA-binding</keyword>
<keyword evidence="1" id="KW-0805">Transcription regulation</keyword>
<keyword evidence="3" id="KW-0804">Transcription</keyword>
<dbReference type="CDD" id="cd06170">
    <property type="entry name" value="LuxR_C_like"/>
    <property type="match status" value="1"/>
</dbReference>
<evidence type="ECO:0000256" key="3">
    <source>
        <dbReference type="ARBA" id="ARBA00023163"/>
    </source>
</evidence>
<dbReference type="AlphaFoldDB" id="A0A936ZLG2"/>
<dbReference type="Pfam" id="PF00196">
    <property type="entry name" value="GerE"/>
    <property type="match status" value="1"/>
</dbReference>
<dbReference type="PANTHER" id="PTHR44688:SF16">
    <property type="entry name" value="DNA-BINDING TRANSCRIPTIONAL ACTIVATOR DEVR_DOSR"/>
    <property type="match status" value="1"/>
</dbReference>
<evidence type="ECO:0000313" key="6">
    <source>
        <dbReference type="Proteomes" id="UP000613011"/>
    </source>
</evidence>
<dbReference type="SMART" id="SM00421">
    <property type="entry name" value="HTH_LUXR"/>
    <property type="match status" value="1"/>
</dbReference>
<dbReference type="Proteomes" id="UP000613011">
    <property type="component" value="Unassembled WGS sequence"/>
</dbReference>
<sequence length="365" mass="39687">MNQAQEQAAHEAIDRLYEAVADESRWPDALGAIATAFDSPRVAILRQPPRMDGLIELRALNHDPDAQRRYNEYYWALDPSHRLTRQAAVGSWLDRPELFDPATTPEPEYMDFAIRNGIRHVAGGKVHADGTSVTLLGVQRPGDHRPFDQASAELFRRLSSHVGRAAALSAELRASQINGVLSLAALDRLDAPVFAINHRGKLLMANAAAERALRSQEPFTLHHGHLSSRDVGTVERFAAAAGASMGGSGCAFSVRTPAGFWLIRVVPLPGFAGASLVYANRANNESVPAQTLAQLFGFSPAESAVALMLIDGLSAKEIAFSRAVSINTVRAQIREILHKTGVTRQTDLVKMLLAIPRVDTRGRDE</sequence>
<protein>
    <submittedName>
        <fullName evidence="5">Helix-turn-helix transcriptional regulator</fullName>
    </submittedName>
</protein>
<dbReference type="InterPro" id="IPR036388">
    <property type="entry name" value="WH-like_DNA-bd_sf"/>
</dbReference>
<evidence type="ECO:0000256" key="1">
    <source>
        <dbReference type="ARBA" id="ARBA00023015"/>
    </source>
</evidence>
<dbReference type="GO" id="GO:0003677">
    <property type="term" value="F:DNA binding"/>
    <property type="evidence" value="ECO:0007669"/>
    <property type="project" value="UniProtKB-KW"/>
</dbReference>
<organism evidence="5 6">
    <name type="scientific">Ramlibacter aurantiacus</name>
    <dbReference type="NCBI Taxonomy" id="2801330"/>
    <lineage>
        <taxon>Bacteria</taxon>
        <taxon>Pseudomonadati</taxon>
        <taxon>Pseudomonadota</taxon>
        <taxon>Betaproteobacteria</taxon>
        <taxon>Burkholderiales</taxon>
        <taxon>Comamonadaceae</taxon>
        <taxon>Ramlibacter</taxon>
    </lineage>
</organism>
<dbReference type="SUPFAM" id="SSF46894">
    <property type="entry name" value="C-terminal effector domain of the bipartite response regulators"/>
    <property type="match status" value="1"/>
</dbReference>
<feature type="domain" description="HTH luxR-type" evidence="4">
    <location>
        <begin position="291"/>
        <end position="356"/>
    </location>
</feature>
<dbReference type="PROSITE" id="PS50043">
    <property type="entry name" value="HTH_LUXR_2"/>
    <property type="match status" value="1"/>
</dbReference>
<dbReference type="Gene3D" id="1.10.10.10">
    <property type="entry name" value="Winged helix-like DNA-binding domain superfamily/Winged helix DNA-binding domain"/>
    <property type="match status" value="1"/>
</dbReference>